<dbReference type="PANTHER" id="PTHR40626:SF12">
    <property type="entry name" value="RFEC"/>
    <property type="match status" value="1"/>
</dbReference>
<dbReference type="EMBL" id="JAHMHR010000112">
    <property type="protein sequence ID" value="KAK1656925.1"/>
    <property type="molecule type" value="Genomic_DNA"/>
</dbReference>
<evidence type="ECO:0000313" key="11">
    <source>
        <dbReference type="Proteomes" id="UP001224890"/>
    </source>
</evidence>
<dbReference type="GO" id="GO:0008270">
    <property type="term" value="F:zinc ion binding"/>
    <property type="evidence" value="ECO:0007669"/>
    <property type="project" value="UniProtKB-KW"/>
</dbReference>
<feature type="region of interest" description="Disordered" evidence="8">
    <location>
        <begin position="277"/>
        <end position="310"/>
    </location>
</feature>
<protein>
    <recommendedName>
        <fullName evidence="9">C2H2-type domain-containing protein</fullName>
    </recommendedName>
</protein>
<evidence type="ECO:0000256" key="5">
    <source>
        <dbReference type="ARBA" id="ARBA00022833"/>
    </source>
</evidence>
<dbReference type="GO" id="GO:0000978">
    <property type="term" value="F:RNA polymerase II cis-regulatory region sequence-specific DNA binding"/>
    <property type="evidence" value="ECO:0007669"/>
    <property type="project" value="InterPro"/>
</dbReference>
<feature type="compositionally biased region" description="Polar residues" evidence="8">
    <location>
        <begin position="105"/>
        <end position="121"/>
    </location>
</feature>
<accession>A0AAJ0EKX5</accession>
<dbReference type="GO" id="GO:0000981">
    <property type="term" value="F:DNA-binding transcription factor activity, RNA polymerase II-specific"/>
    <property type="evidence" value="ECO:0007669"/>
    <property type="project" value="InterPro"/>
</dbReference>
<dbReference type="PROSITE" id="PS00028">
    <property type="entry name" value="ZINC_FINGER_C2H2_1"/>
    <property type="match status" value="1"/>
</dbReference>
<dbReference type="InterPro" id="IPR013087">
    <property type="entry name" value="Znf_C2H2_type"/>
</dbReference>
<dbReference type="SUPFAM" id="SSF57667">
    <property type="entry name" value="beta-beta-alpha zinc fingers"/>
    <property type="match status" value="1"/>
</dbReference>
<feature type="compositionally biased region" description="Polar residues" evidence="8">
    <location>
        <begin position="195"/>
        <end position="204"/>
    </location>
</feature>
<evidence type="ECO:0000313" key="10">
    <source>
        <dbReference type="EMBL" id="KAK1656925.1"/>
    </source>
</evidence>
<gene>
    <name evidence="10" type="ORF">BDP55DRAFT_568371</name>
</gene>
<comment type="caution">
    <text evidence="10">The sequence shown here is derived from an EMBL/GenBank/DDBJ whole genome shotgun (WGS) entry which is preliminary data.</text>
</comment>
<dbReference type="Gene3D" id="3.30.160.60">
    <property type="entry name" value="Classic Zinc Finger"/>
    <property type="match status" value="1"/>
</dbReference>
<feature type="region of interest" description="Disordered" evidence="8">
    <location>
        <begin position="344"/>
        <end position="403"/>
    </location>
</feature>
<evidence type="ECO:0000256" key="6">
    <source>
        <dbReference type="ARBA" id="ARBA00023242"/>
    </source>
</evidence>
<dbReference type="GO" id="GO:0005634">
    <property type="term" value="C:nucleus"/>
    <property type="evidence" value="ECO:0007669"/>
    <property type="project" value="UniProtKB-SubCell"/>
</dbReference>
<dbReference type="Proteomes" id="UP001224890">
    <property type="component" value="Unassembled WGS sequence"/>
</dbReference>
<feature type="region of interest" description="Disordered" evidence="8">
    <location>
        <begin position="51"/>
        <end position="154"/>
    </location>
</feature>
<feature type="region of interest" description="Disordered" evidence="8">
    <location>
        <begin position="185"/>
        <end position="207"/>
    </location>
</feature>
<evidence type="ECO:0000256" key="4">
    <source>
        <dbReference type="ARBA" id="ARBA00022771"/>
    </source>
</evidence>
<proteinExistence type="predicted"/>
<keyword evidence="6" id="KW-0539">Nucleus</keyword>
<keyword evidence="4 7" id="KW-0863">Zinc-finger</keyword>
<evidence type="ECO:0000256" key="7">
    <source>
        <dbReference type="PROSITE-ProRule" id="PRU00042"/>
    </source>
</evidence>
<reference evidence="10" key="1">
    <citation type="submission" date="2021-06" db="EMBL/GenBank/DDBJ databases">
        <title>Comparative genomics, transcriptomics and evolutionary studies reveal genomic signatures of adaptation to plant cell wall in hemibiotrophic fungi.</title>
        <authorList>
            <consortium name="DOE Joint Genome Institute"/>
            <person name="Baroncelli R."/>
            <person name="Diaz J.F."/>
            <person name="Benocci T."/>
            <person name="Peng M."/>
            <person name="Battaglia E."/>
            <person name="Haridas S."/>
            <person name="Andreopoulos W."/>
            <person name="Labutti K."/>
            <person name="Pangilinan J."/>
            <person name="Floch G.L."/>
            <person name="Makela M.R."/>
            <person name="Henrissat B."/>
            <person name="Grigoriev I.V."/>
            <person name="Crouch J.A."/>
            <person name="De Vries R.P."/>
            <person name="Sukno S.A."/>
            <person name="Thon M.R."/>
        </authorList>
    </citation>
    <scope>NUCLEOTIDE SEQUENCE</scope>
    <source>
        <strain evidence="10">CBS 193.32</strain>
    </source>
</reference>
<feature type="compositionally biased region" description="Polar residues" evidence="8">
    <location>
        <begin position="56"/>
        <end position="69"/>
    </location>
</feature>
<comment type="subcellular location">
    <subcellularLocation>
        <location evidence="1">Nucleus</location>
    </subcellularLocation>
</comment>
<dbReference type="GeneID" id="85455204"/>
<feature type="compositionally biased region" description="Low complexity" evidence="8">
    <location>
        <begin position="80"/>
        <end position="93"/>
    </location>
</feature>
<evidence type="ECO:0000256" key="3">
    <source>
        <dbReference type="ARBA" id="ARBA00022737"/>
    </source>
</evidence>
<evidence type="ECO:0000256" key="1">
    <source>
        <dbReference type="ARBA" id="ARBA00004123"/>
    </source>
</evidence>
<evidence type="ECO:0000256" key="8">
    <source>
        <dbReference type="SAM" id="MobiDB-lite"/>
    </source>
</evidence>
<keyword evidence="5" id="KW-0862">Zinc</keyword>
<keyword evidence="2" id="KW-0479">Metal-binding</keyword>
<keyword evidence="11" id="KW-1185">Reference proteome</keyword>
<dbReference type="InterPro" id="IPR051059">
    <property type="entry name" value="VerF-like"/>
</dbReference>
<evidence type="ECO:0000259" key="9">
    <source>
        <dbReference type="PROSITE" id="PS50157"/>
    </source>
</evidence>
<organism evidence="10 11">
    <name type="scientific">Colletotrichum godetiae</name>
    <dbReference type="NCBI Taxonomy" id="1209918"/>
    <lineage>
        <taxon>Eukaryota</taxon>
        <taxon>Fungi</taxon>
        <taxon>Dikarya</taxon>
        <taxon>Ascomycota</taxon>
        <taxon>Pezizomycotina</taxon>
        <taxon>Sordariomycetes</taxon>
        <taxon>Hypocreomycetidae</taxon>
        <taxon>Glomerellales</taxon>
        <taxon>Glomerellaceae</taxon>
        <taxon>Colletotrichum</taxon>
        <taxon>Colletotrichum acutatum species complex</taxon>
    </lineage>
</organism>
<sequence>MDASQYLARDRNTTSVSYLPHPAIISRQLQRINSPLPHQTLPPLQPQTITTLDQMHGSNPRTLRTSATPKTPGPRITMLPYQPQQQQPRGPYQHTGQRPAPPQAHGTQSMLPQTTMGSAHSQPIAPAPTSGHVSPVLDSMPASGAKPRSGMTYPHGAGDVMSGGMDGVDQPQHVVGSCGRREILPSAPGRPAATPASTGNTKSTVIPARDADGKFPCPHCIKTYLHAKHLKRHLLRHTGERPYGYVKCGGSFSRSDILKCHSQKCLSRRSNSIGASHLSRSAAHVEKESSMENGALGQDGGLNHLSGPDNVLADGTVQSFGMMAVPDRMNHLAKDQSQLSCAGSFTRLGDGSTQDGKDSIESAIEDSGPVGKMQNSTMGLDQDEKLSNGEPRSGKQSKLDRTQIRQAVAQRARLDHAEFAPNRPAQTRIATDLVPTTGVQSRQRPPAPPNHRVSFFLSTWNVPPSIQSPFSFLSDRILSFLLPLGTPTIDEYAGFNLYFSAENVREFLETYTHVHTHSPFFNTPAFRIMDAYAGLLIGMCCFGACNSNHLPPDHVRDMIDTFTSAPVRDLLFLDDSVGEKQNDNVGAGISSYGQWDLEKAQAIALLDSLMAYKSMP</sequence>
<dbReference type="AlphaFoldDB" id="A0AAJ0EKX5"/>
<dbReference type="PANTHER" id="PTHR40626">
    <property type="entry name" value="MIP31509P"/>
    <property type="match status" value="1"/>
</dbReference>
<keyword evidence="3" id="KW-0677">Repeat</keyword>
<dbReference type="PROSITE" id="PS50157">
    <property type="entry name" value="ZINC_FINGER_C2H2_2"/>
    <property type="match status" value="1"/>
</dbReference>
<dbReference type="InterPro" id="IPR036236">
    <property type="entry name" value="Znf_C2H2_sf"/>
</dbReference>
<dbReference type="GO" id="GO:0000785">
    <property type="term" value="C:chromatin"/>
    <property type="evidence" value="ECO:0007669"/>
    <property type="project" value="TreeGrafter"/>
</dbReference>
<feature type="domain" description="C2H2-type" evidence="9">
    <location>
        <begin position="215"/>
        <end position="242"/>
    </location>
</feature>
<evidence type="ECO:0000256" key="2">
    <source>
        <dbReference type="ARBA" id="ARBA00022723"/>
    </source>
</evidence>
<dbReference type="RefSeq" id="XP_060421689.1">
    <property type="nucleotide sequence ID" value="XM_060570678.1"/>
</dbReference>
<name>A0AAJ0EKX5_9PEZI</name>